<reference evidence="1 2" key="1">
    <citation type="submission" date="2018-06" db="EMBL/GenBank/DDBJ databases">
        <authorList>
            <consortium name="Pathogen Informatics"/>
            <person name="Doyle S."/>
        </authorList>
    </citation>
    <scope>NUCLEOTIDE SEQUENCE [LARGE SCALE GENOMIC DNA]</scope>
    <source>
        <strain evidence="1 2">NCTC10899</strain>
    </source>
</reference>
<dbReference type="AlphaFoldDB" id="A0A379PLB3"/>
<protein>
    <submittedName>
        <fullName evidence="1">Uncharacterized protein</fullName>
    </submittedName>
</protein>
<accession>A0A379PLB3</accession>
<dbReference type="Proteomes" id="UP000254260">
    <property type="component" value="Unassembled WGS sequence"/>
</dbReference>
<sequence length="80" mass="9016">MASQKEQYKAIAENTAKIAQDIGKLLEQFPEEVCLDRTMQRLLEANDSLRVIRAVLDTNLEILVKGRDTTVEKNGIGIEE</sequence>
<dbReference type="EMBL" id="UGUU01000002">
    <property type="protein sequence ID" value="SUE95761.1"/>
    <property type="molecule type" value="Genomic_DNA"/>
</dbReference>
<name>A0A379PLB3_ECTME</name>
<dbReference type="RefSeq" id="WP_115292623.1">
    <property type="nucleotide sequence ID" value="NZ_UGUU01000002.1"/>
</dbReference>
<gene>
    <name evidence="1" type="ORF">NCTC10899_05000</name>
</gene>
<evidence type="ECO:0000313" key="1">
    <source>
        <dbReference type="EMBL" id="SUE95761.1"/>
    </source>
</evidence>
<organism evidence="1 2">
    <name type="scientific">Ectopseudomonas mendocina</name>
    <name type="common">Pseudomonas mendocina</name>
    <dbReference type="NCBI Taxonomy" id="300"/>
    <lineage>
        <taxon>Bacteria</taxon>
        <taxon>Pseudomonadati</taxon>
        <taxon>Pseudomonadota</taxon>
        <taxon>Gammaproteobacteria</taxon>
        <taxon>Pseudomonadales</taxon>
        <taxon>Pseudomonadaceae</taxon>
        <taxon>Ectopseudomonas</taxon>
    </lineage>
</organism>
<evidence type="ECO:0000313" key="2">
    <source>
        <dbReference type="Proteomes" id="UP000254260"/>
    </source>
</evidence>
<proteinExistence type="predicted"/>